<dbReference type="EMBL" id="JAUSXK010000001">
    <property type="protein sequence ID" value="MDQ0643713.1"/>
    <property type="molecule type" value="Genomic_DNA"/>
</dbReference>
<gene>
    <name evidence="3" type="ORF">QFZ46_001873</name>
</gene>
<proteinExistence type="predicted"/>
<comment type="caution">
    <text evidence="3">The sequence shown here is derived from an EMBL/GenBank/DDBJ whole genome shotgun (WGS) entry which is preliminary data.</text>
</comment>
<dbReference type="InterPro" id="IPR037171">
    <property type="entry name" value="NagB/RpiA_transferase-like"/>
</dbReference>
<protein>
    <submittedName>
        <fullName evidence="3">Glucosamine-6-phosphate deaminase</fullName>
        <ecNumber evidence="3">3.5.99.6</ecNumber>
    </submittedName>
</protein>
<evidence type="ECO:0000313" key="3">
    <source>
        <dbReference type="EMBL" id="MDQ0643713.1"/>
    </source>
</evidence>
<dbReference type="Proteomes" id="UP001239085">
    <property type="component" value="Unassembled WGS sequence"/>
</dbReference>
<dbReference type="Pfam" id="PF01182">
    <property type="entry name" value="Glucosamine_iso"/>
    <property type="match status" value="1"/>
</dbReference>
<evidence type="ECO:0000313" key="4">
    <source>
        <dbReference type="Proteomes" id="UP001239085"/>
    </source>
</evidence>
<dbReference type="PANTHER" id="PTHR11280:SF6">
    <property type="entry name" value="GLUCOSAMINE-6-PHOSPHATE ISOMERASE NAGB"/>
    <property type="match status" value="1"/>
</dbReference>
<dbReference type="InterPro" id="IPR004547">
    <property type="entry name" value="Glucosamine6P_isomerase"/>
</dbReference>
<dbReference type="SUPFAM" id="SSF100950">
    <property type="entry name" value="NagB/RpiA/CoA transferase-like"/>
    <property type="match status" value="1"/>
</dbReference>
<feature type="domain" description="Glucosamine/galactosamine-6-phosphate isomerase" evidence="2">
    <location>
        <begin position="14"/>
        <end position="232"/>
    </location>
</feature>
<evidence type="ECO:0000256" key="1">
    <source>
        <dbReference type="ARBA" id="ARBA00023277"/>
    </source>
</evidence>
<dbReference type="PANTHER" id="PTHR11280">
    <property type="entry name" value="GLUCOSAMINE-6-PHOSPHATE ISOMERASE"/>
    <property type="match status" value="1"/>
</dbReference>
<dbReference type="RefSeq" id="WP_307360707.1">
    <property type="nucleotide sequence ID" value="NZ_JAUSXK010000001.1"/>
</dbReference>
<sequence>MPLYPLAVHRFSTTHELGHAAGARAAVHIAQAIEERGTARVMLAAAPSQLATLQALAASDVDFSRVEFFHMDDYLGLAPDAPQGFGNWLENNFLSQLSQPAAFYRIDASRPPEESAAAYAEAMGEAEFDVTLCGLGVNGHLAFNDPPADFEDPFAARPVLLDDVSRGQQVDEGHFPDLDAVPAQAITVTIPRLLHARHVICSVLGIAKRQAVADTIAREPDPQYPGTALHTHRDAHLYLDAGSTPDGADDE</sequence>
<dbReference type="InterPro" id="IPR006148">
    <property type="entry name" value="Glc/Gal-6P_isomerase"/>
</dbReference>
<keyword evidence="4" id="KW-1185">Reference proteome</keyword>
<organism evidence="3 4">
    <name type="scientific">Microbacterium murale</name>
    <dbReference type="NCBI Taxonomy" id="1081040"/>
    <lineage>
        <taxon>Bacteria</taxon>
        <taxon>Bacillati</taxon>
        <taxon>Actinomycetota</taxon>
        <taxon>Actinomycetes</taxon>
        <taxon>Micrococcales</taxon>
        <taxon>Microbacteriaceae</taxon>
        <taxon>Microbacterium</taxon>
    </lineage>
</organism>
<dbReference type="Gene3D" id="3.40.50.1360">
    <property type="match status" value="1"/>
</dbReference>
<evidence type="ECO:0000259" key="2">
    <source>
        <dbReference type="Pfam" id="PF01182"/>
    </source>
</evidence>
<keyword evidence="1" id="KW-0119">Carbohydrate metabolism</keyword>
<dbReference type="EC" id="3.5.99.6" evidence="3"/>
<dbReference type="GO" id="GO:0004342">
    <property type="term" value="F:glucosamine-6-phosphate deaminase activity"/>
    <property type="evidence" value="ECO:0007669"/>
    <property type="project" value="UniProtKB-EC"/>
</dbReference>
<accession>A0ABU0P8Q9</accession>
<reference evidence="3 4" key="1">
    <citation type="submission" date="2023-07" db="EMBL/GenBank/DDBJ databases">
        <title>Comparative genomics of wheat-associated soil bacteria to identify genetic determinants of phenazine resistance.</title>
        <authorList>
            <person name="Mouncey N."/>
        </authorList>
    </citation>
    <scope>NUCLEOTIDE SEQUENCE [LARGE SCALE GENOMIC DNA]</scope>
    <source>
        <strain evidence="3 4">W2I7</strain>
    </source>
</reference>
<keyword evidence="3" id="KW-0378">Hydrolase</keyword>
<name>A0ABU0P8Q9_9MICO</name>